<name>A0A813JBL4_POLGL</name>
<dbReference type="AlphaFoldDB" id="A0A813JBL4"/>
<reference evidence="2" key="1">
    <citation type="submission" date="2021-02" db="EMBL/GenBank/DDBJ databases">
        <authorList>
            <person name="Dougan E. K."/>
            <person name="Rhodes N."/>
            <person name="Thang M."/>
            <person name="Chan C."/>
        </authorList>
    </citation>
    <scope>NUCLEOTIDE SEQUENCE</scope>
</reference>
<dbReference type="EMBL" id="CAJNNW010025678">
    <property type="protein sequence ID" value="CAE8678307.1"/>
    <property type="molecule type" value="Genomic_DNA"/>
</dbReference>
<proteinExistence type="predicted"/>
<evidence type="ECO:0000313" key="4">
    <source>
        <dbReference type="Proteomes" id="UP000654075"/>
    </source>
</evidence>
<comment type="caution">
    <text evidence="2">The sequence shown here is derived from an EMBL/GenBank/DDBJ whole genome shotgun (WGS) entry which is preliminary data.</text>
</comment>
<organism evidence="2 3">
    <name type="scientific">Polarella glacialis</name>
    <name type="common">Dinoflagellate</name>
    <dbReference type="NCBI Taxonomy" id="89957"/>
    <lineage>
        <taxon>Eukaryota</taxon>
        <taxon>Sar</taxon>
        <taxon>Alveolata</taxon>
        <taxon>Dinophyceae</taxon>
        <taxon>Suessiales</taxon>
        <taxon>Suessiaceae</taxon>
        <taxon>Polarella</taxon>
    </lineage>
</organism>
<accession>A0A813JBL4</accession>
<evidence type="ECO:0000313" key="2">
    <source>
        <dbReference type="EMBL" id="CAE8678307.1"/>
    </source>
</evidence>
<sequence length="411" mass="44878">MPPKGLIHDSPDGAIEIIRHHGGVPLDPLLRAGAHSADPVKGMPVVLRTQGGWHRLANNWEVVSASNLVDVLSPAPATLEFIIAPYTLLPVPAGADIKQLEVVLSISEDGSDAGFVERRIRALALLRPQQTTVFSALWSGQKYQWNLSLACPDLASVSPLLVESGCSKTAWVDGYGCINDLVLPIAEVAHPERAVTYGMGVRLAPIRVCPEQPQPSTDPKVQEKDGVRIVQVEAGVWFGYDPELAEVVSNAVDNTFLKTEENISQALRWCGLDRHAAGLLEGHSCFGIQSPVLWTTHARWLRGVQDNEEYSRHVHIDGDCLGVDCKNAVPSGKCARNVWVLLSEALTQPVLLVLESGECVYNPGMVRGSFMVFDYAVVPHTALPHLQLPQNTHEKRQSIDYRFLGDQIGQT</sequence>
<gene>
    <name evidence="1" type="ORF">PGLA1383_LOCUS55722</name>
    <name evidence="2" type="ORF">PGLA2088_LOCUS20731</name>
</gene>
<dbReference type="EMBL" id="CAJNNV010032771">
    <property type="protein sequence ID" value="CAE8640995.1"/>
    <property type="molecule type" value="Genomic_DNA"/>
</dbReference>
<evidence type="ECO:0000313" key="3">
    <source>
        <dbReference type="Proteomes" id="UP000626109"/>
    </source>
</evidence>
<protein>
    <submittedName>
        <fullName evidence="2">Uncharacterized protein</fullName>
    </submittedName>
</protein>
<evidence type="ECO:0000313" key="1">
    <source>
        <dbReference type="EMBL" id="CAE8640995.1"/>
    </source>
</evidence>
<keyword evidence="4" id="KW-1185">Reference proteome</keyword>
<dbReference type="Proteomes" id="UP000626109">
    <property type="component" value="Unassembled WGS sequence"/>
</dbReference>
<dbReference type="Proteomes" id="UP000654075">
    <property type="component" value="Unassembled WGS sequence"/>
</dbReference>